<evidence type="ECO:0000313" key="2">
    <source>
        <dbReference type="EMBL" id="TNN86722.1"/>
    </source>
</evidence>
<dbReference type="EMBL" id="SRLO01000013">
    <property type="protein sequence ID" value="TNN86722.1"/>
    <property type="molecule type" value="Genomic_DNA"/>
</dbReference>
<reference evidence="2 3" key="1">
    <citation type="submission" date="2019-03" db="EMBL/GenBank/DDBJ databases">
        <title>First draft genome of Liparis tanakae, snailfish: a comprehensive survey of snailfish specific genes.</title>
        <authorList>
            <person name="Kim W."/>
            <person name="Song I."/>
            <person name="Jeong J.-H."/>
            <person name="Kim D."/>
            <person name="Kim S."/>
            <person name="Ryu S."/>
            <person name="Song J.Y."/>
            <person name="Lee S.K."/>
        </authorList>
    </citation>
    <scope>NUCLEOTIDE SEQUENCE [LARGE SCALE GENOMIC DNA]</scope>
    <source>
        <tissue evidence="2">Muscle</tissue>
    </source>
</reference>
<protein>
    <submittedName>
        <fullName evidence="2">Uncharacterized protein</fullName>
    </submittedName>
</protein>
<keyword evidence="3" id="KW-1185">Reference proteome</keyword>
<accession>A0A4Z2JBN6</accession>
<comment type="caution">
    <text evidence="2">The sequence shown here is derived from an EMBL/GenBank/DDBJ whole genome shotgun (WGS) entry which is preliminary data.</text>
</comment>
<organism evidence="2 3">
    <name type="scientific">Liparis tanakae</name>
    <name type="common">Tanaka's snailfish</name>
    <dbReference type="NCBI Taxonomy" id="230148"/>
    <lineage>
        <taxon>Eukaryota</taxon>
        <taxon>Metazoa</taxon>
        <taxon>Chordata</taxon>
        <taxon>Craniata</taxon>
        <taxon>Vertebrata</taxon>
        <taxon>Euteleostomi</taxon>
        <taxon>Actinopterygii</taxon>
        <taxon>Neopterygii</taxon>
        <taxon>Teleostei</taxon>
        <taxon>Neoteleostei</taxon>
        <taxon>Acanthomorphata</taxon>
        <taxon>Eupercaria</taxon>
        <taxon>Perciformes</taxon>
        <taxon>Cottioidei</taxon>
        <taxon>Cottales</taxon>
        <taxon>Liparidae</taxon>
        <taxon>Liparis</taxon>
    </lineage>
</organism>
<name>A0A4Z2JBN6_9TELE</name>
<feature type="region of interest" description="Disordered" evidence="1">
    <location>
        <begin position="1"/>
        <end position="37"/>
    </location>
</feature>
<sequence length="76" mass="8314">MMVRKNEAAWAEHIDEEHPAGLQATSTPSSMLTRWQKPDDCSASTQRQLGVIGFLTAALDPSGVPKRKTDETTEST</sequence>
<gene>
    <name evidence="2" type="ORF">EYF80_002905</name>
</gene>
<evidence type="ECO:0000313" key="3">
    <source>
        <dbReference type="Proteomes" id="UP000314294"/>
    </source>
</evidence>
<dbReference type="Proteomes" id="UP000314294">
    <property type="component" value="Unassembled WGS sequence"/>
</dbReference>
<dbReference type="AlphaFoldDB" id="A0A4Z2JBN6"/>
<proteinExistence type="predicted"/>
<evidence type="ECO:0000256" key="1">
    <source>
        <dbReference type="SAM" id="MobiDB-lite"/>
    </source>
</evidence>
<feature type="compositionally biased region" description="Polar residues" evidence="1">
    <location>
        <begin position="23"/>
        <end position="33"/>
    </location>
</feature>
<feature type="compositionally biased region" description="Basic and acidic residues" evidence="1">
    <location>
        <begin position="1"/>
        <end position="19"/>
    </location>
</feature>